<keyword evidence="2" id="KW-0805">Transcription regulation</keyword>
<dbReference type="SUPFAM" id="SSF46785">
    <property type="entry name" value="Winged helix' DNA-binding domain"/>
    <property type="match status" value="1"/>
</dbReference>
<dbReference type="Gene3D" id="1.10.10.10">
    <property type="entry name" value="Winged helix-like DNA-binding domain superfamily/Winged helix DNA-binding domain"/>
    <property type="match status" value="1"/>
</dbReference>
<protein>
    <submittedName>
        <fullName evidence="6">LysR family transcriptional regulator</fullName>
    </submittedName>
</protein>
<name>A0A1A9EXN4_9GAMM</name>
<evidence type="ECO:0000313" key="6">
    <source>
        <dbReference type="EMBL" id="ANG62904.1"/>
    </source>
</evidence>
<proteinExistence type="inferred from homology"/>
<dbReference type="PRINTS" id="PR00039">
    <property type="entry name" value="HTHLYSR"/>
</dbReference>
<comment type="similarity">
    <text evidence="1">Belongs to the LysR transcriptional regulatory family.</text>
</comment>
<dbReference type="InterPro" id="IPR058163">
    <property type="entry name" value="LysR-type_TF_proteobact-type"/>
</dbReference>
<dbReference type="CDD" id="cd08471">
    <property type="entry name" value="PBP2_CrgA_like_2"/>
    <property type="match status" value="1"/>
</dbReference>
<dbReference type="GO" id="GO:0003700">
    <property type="term" value="F:DNA-binding transcription factor activity"/>
    <property type="evidence" value="ECO:0007669"/>
    <property type="project" value="InterPro"/>
</dbReference>
<evidence type="ECO:0000256" key="4">
    <source>
        <dbReference type="ARBA" id="ARBA00023163"/>
    </source>
</evidence>
<dbReference type="KEGG" id="mars:A8C75_10685"/>
<dbReference type="InterPro" id="IPR036388">
    <property type="entry name" value="WH-like_DNA-bd_sf"/>
</dbReference>
<evidence type="ECO:0000256" key="2">
    <source>
        <dbReference type="ARBA" id="ARBA00023015"/>
    </source>
</evidence>
<organism evidence="6 7">
    <name type="scientific">Marinobacterium aestuarii</name>
    <dbReference type="NCBI Taxonomy" id="1821621"/>
    <lineage>
        <taxon>Bacteria</taxon>
        <taxon>Pseudomonadati</taxon>
        <taxon>Pseudomonadota</taxon>
        <taxon>Gammaproteobacteria</taxon>
        <taxon>Oceanospirillales</taxon>
        <taxon>Oceanospirillaceae</taxon>
        <taxon>Marinobacterium</taxon>
    </lineage>
</organism>
<dbReference type="Pfam" id="PF03466">
    <property type="entry name" value="LysR_substrate"/>
    <property type="match status" value="1"/>
</dbReference>
<evidence type="ECO:0000256" key="1">
    <source>
        <dbReference type="ARBA" id="ARBA00009437"/>
    </source>
</evidence>
<reference evidence="7" key="1">
    <citation type="submission" date="2016-05" db="EMBL/GenBank/DDBJ databases">
        <authorList>
            <person name="Baek K."/>
            <person name="Yang S.-J."/>
        </authorList>
    </citation>
    <scope>NUCLEOTIDE SEQUENCE [LARGE SCALE GENOMIC DNA]</scope>
    <source>
        <strain evidence="7">ST58-10</strain>
    </source>
</reference>
<dbReference type="OrthoDB" id="9815676at2"/>
<keyword evidence="4" id="KW-0804">Transcription</keyword>
<dbReference type="GO" id="GO:0006351">
    <property type="term" value="P:DNA-templated transcription"/>
    <property type="evidence" value="ECO:0007669"/>
    <property type="project" value="TreeGrafter"/>
</dbReference>
<gene>
    <name evidence="6" type="ORF">A8C75_10685</name>
</gene>
<dbReference type="FunFam" id="1.10.10.10:FF:000001">
    <property type="entry name" value="LysR family transcriptional regulator"/>
    <property type="match status" value="1"/>
</dbReference>
<keyword evidence="7" id="KW-1185">Reference proteome</keyword>
<dbReference type="InterPro" id="IPR036390">
    <property type="entry name" value="WH_DNA-bd_sf"/>
</dbReference>
<dbReference type="SUPFAM" id="SSF53850">
    <property type="entry name" value="Periplasmic binding protein-like II"/>
    <property type="match status" value="1"/>
</dbReference>
<reference evidence="6 7" key="2">
    <citation type="journal article" date="2018" name="Int. J. Syst. Evol. Microbiol.">
        <title>Marinobacterium aestuarii sp. nov., a benzene-degrading marine bacterium isolated from estuary sediment.</title>
        <authorList>
            <person name="Bae S.S."/>
            <person name="Jung J."/>
            <person name="Chung D."/>
            <person name="Baek K."/>
        </authorList>
    </citation>
    <scope>NUCLEOTIDE SEQUENCE [LARGE SCALE GENOMIC DNA]</scope>
    <source>
        <strain evidence="6 7">ST58-10</strain>
    </source>
</reference>
<evidence type="ECO:0000256" key="3">
    <source>
        <dbReference type="ARBA" id="ARBA00023125"/>
    </source>
</evidence>
<evidence type="ECO:0000259" key="5">
    <source>
        <dbReference type="PROSITE" id="PS50931"/>
    </source>
</evidence>
<keyword evidence="3" id="KW-0238">DNA-binding</keyword>
<dbReference type="Gene3D" id="3.40.190.290">
    <property type="match status" value="1"/>
</dbReference>
<dbReference type="InterPro" id="IPR005119">
    <property type="entry name" value="LysR_subst-bd"/>
</dbReference>
<dbReference type="AlphaFoldDB" id="A0A1A9EXN4"/>
<dbReference type="STRING" id="1821621.A8C75_10685"/>
<dbReference type="InterPro" id="IPR000847">
    <property type="entry name" value="LysR_HTH_N"/>
</dbReference>
<feature type="domain" description="HTH lysR-type" evidence="5">
    <location>
        <begin position="1"/>
        <end position="59"/>
    </location>
</feature>
<dbReference type="PANTHER" id="PTHR30537:SF5">
    <property type="entry name" value="HTH-TYPE TRANSCRIPTIONAL ACTIVATOR TTDR-RELATED"/>
    <property type="match status" value="1"/>
</dbReference>
<dbReference type="Pfam" id="PF00126">
    <property type="entry name" value="HTH_1"/>
    <property type="match status" value="1"/>
</dbReference>
<accession>A0A1A9EXN4</accession>
<dbReference type="GO" id="GO:0043565">
    <property type="term" value="F:sequence-specific DNA binding"/>
    <property type="evidence" value="ECO:0007669"/>
    <property type="project" value="TreeGrafter"/>
</dbReference>
<dbReference type="RefSeq" id="WP_067381842.1">
    <property type="nucleotide sequence ID" value="NZ_CP015839.1"/>
</dbReference>
<dbReference type="EMBL" id="CP015839">
    <property type="protein sequence ID" value="ANG62904.1"/>
    <property type="molecule type" value="Genomic_DNA"/>
</dbReference>
<dbReference type="PROSITE" id="PS50931">
    <property type="entry name" value="HTH_LYSR"/>
    <property type="match status" value="1"/>
</dbReference>
<evidence type="ECO:0000313" key="7">
    <source>
        <dbReference type="Proteomes" id="UP000078070"/>
    </source>
</evidence>
<dbReference type="Proteomes" id="UP000078070">
    <property type="component" value="Chromosome"/>
</dbReference>
<dbReference type="PANTHER" id="PTHR30537">
    <property type="entry name" value="HTH-TYPE TRANSCRIPTIONAL REGULATOR"/>
    <property type="match status" value="1"/>
</dbReference>
<sequence>MDKFHLMSVFVAVAEQQGFAAAARKLGISPPAVTRAVAALEDNLGIQLLQRTTRIVRPTEAGLRYLEDARRILSDVEAAADAAAGINAQPRGHLTVTAPALFGRIFVLPTLIEYLETFPETRMSSLFLDRIVNMLEEGVDVGVCIGELPDSSMRALRVGSVRLMLCASPAYRQQHGRPETLQALEGHSIIASSAGSSAALGDWRFNTKTGPQSIAVRPRLSVTTNDAAIEAAIRGLGITRVLSYQVAEHISSGALEVLLSDFEPAPRPIHIVHREGRYASAKVRALVDLLAQRLRANPALNQVPGE</sequence>